<dbReference type="Gene3D" id="3.10.180.10">
    <property type="entry name" value="2,3-Dihydroxybiphenyl 1,2-Dioxygenase, domain 1"/>
    <property type="match status" value="1"/>
</dbReference>
<evidence type="ECO:0000313" key="3">
    <source>
        <dbReference type="Proteomes" id="UP000597341"/>
    </source>
</evidence>
<evidence type="ECO:0000259" key="1">
    <source>
        <dbReference type="PROSITE" id="PS51819"/>
    </source>
</evidence>
<comment type="caution">
    <text evidence="2">The sequence shown here is derived from an EMBL/GenBank/DDBJ whole genome shotgun (WGS) entry which is preliminary data.</text>
</comment>
<evidence type="ECO:0000313" key="2">
    <source>
        <dbReference type="EMBL" id="GHE18876.1"/>
    </source>
</evidence>
<dbReference type="CDD" id="cd06587">
    <property type="entry name" value="VOC"/>
    <property type="match status" value="1"/>
</dbReference>
<dbReference type="Proteomes" id="UP000597341">
    <property type="component" value="Unassembled WGS sequence"/>
</dbReference>
<accession>A0ABQ3HNM5</accession>
<dbReference type="PROSITE" id="PS51819">
    <property type="entry name" value="VOC"/>
    <property type="match status" value="1"/>
</dbReference>
<feature type="domain" description="VOC" evidence="1">
    <location>
        <begin position="17"/>
        <end position="129"/>
    </location>
</feature>
<proteinExistence type="predicted"/>
<keyword evidence="3" id="KW-1185">Reference proteome</keyword>
<dbReference type="InterPro" id="IPR037523">
    <property type="entry name" value="VOC_core"/>
</dbReference>
<name>A0ABQ3HNM5_9ACTN</name>
<dbReference type="InterPro" id="IPR004360">
    <property type="entry name" value="Glyas_Fos-R_dOase_dom"/>
</dbReference>
<dbReference type="Pfam" id="PF00903">
    <property type="entry name" value="Glyoxalase"/>
    <property type="match status" value="1"/>
</dbReference>
<dbReference type="SUPFAM" id="SSF54593">
    <property type="entry name" value="Glyoxalase/Bleomycin resistance protein/Dihydroxybiphenyl dioxygenase"/>
    <property type="match status" value="1"/>
</dbReference>
<dbReference type="EMBL" id="BNAD01000014">
    <property type="protein sequence ID" value="GHE18876.1"/>
    <property type="molecule type" value="Genomic_DNA"/>
</dbReference>
<organism evidence="2 3">
    <name type="scientific">Nocardioides flavus</name>
    <name type="common">ex Wang et al. 2016</name>
    <dbReference type="NCBI Taxonomy" id="2058780"/>
    <lineage>
        <taxon>Bacteria</taxon>
        <taxon>Bacillati</taxon>
        <taxon>Actinomycetota</taxon>
        <taxon>Actinomycetes</taxon>
        <taxon>Propionibacteriales</taxon>
        <taxon>Nocardioidaceae</taxon>
        <taxon>Nocardioides</taxon>
    </lineage>
</organism>
<sequence length="130" mass="14371">MPPPSTLRGVTHPIQRVVGQVFIPVRDMPAAVRWYAELLGFPPGETSHDGTIFDIPTDGETRLALDANRTDFDTAGPPRFFLWTHDIAAVVDHLRELGVVITSDVEDIGSVFFVQFEDPDGNPLMVCQRA</sequence>
<protein>
    <recommendedName>
        <fullName evidence="1">VOC domain-containing protein</fullName>
    </recommendedName>
</protein>
<dbReference type="InterPro" id="IPR029068">
    <property type="entry name" value="Glyas_Bleomycin-R_OHBP_Dase"/>
</dbReference>
<reference evidence="3" key="1">
    <citation type="journal article" date="2019" name="Int. J. Syst. Evol. Microbiol.">
        <title>The Global Catalogue of Microorganisms (GCM) 10K type strain sequencing project: providing services to taxonomists for standard genome sequencing and annotation.</title>
        <authorList>
            <consortium name="The Broad Institute Genomics Platform"/>
            <consortium name="The Broad Institute Genome Sequencing Center for Infectious Disease"/>
            <person name="Wu L."/>
            <person name="Ma J."/>
        </authorList>
    </citation>
    <scope>NUCLEOTIDE SEQUENCE [LARGE SCALE GENOMIC DNA]</scope>
    <source>
        <strain evidence="3">CGMCC 1.12791</strain>
    </source>
</reference>
<gene>
    <name evidence="2" type="ORF">GCM10011376_34860</name>
</gene>